<keyword evidence="4" id="KW-0227">DNA damage</keyword>
<feature type="region of interest" description="Disordered" evidence="10">
    <location>
        <begin position="182"/>
        <end position="236"/>
    </location>
</feature>
<evidence type="ECO:0000313" key="13">
    <source>
        <dbReference type="Proteomes" id="UP000054560"/>
    </source>
</evidence>
<keyword evidence="13" id="KW-1185">Reference proteome</keyword>
<dbReference type="STRING" id="667725.A0A0L0FN51"/>
<dbReference type="GO" id="GO:0070914">
    <property type="term" value="P:UV-damage excision repair"/>
    <property type="evidence" value="ECO:0007669"/>
    <property type="project" value="TreeGrafter"/>
</dbReference>
<evidence type="ECO:0000256" key="3">
    <source>
        <dbReference type="ARBA" id="ARBA00022723"/>
    </source>
</evidence>
<dbReference type="NCBIfam" id="TIGR00598">
    <property type="entry name" value="rad14"/>
    <property type="match status" value="1"/>
</dbReference>
<gene>
    <name evidence="12" type="ORF">SARC_09367</name>
</gene>
<dbReference type="InterPro" id="IPR000465">
    <property type="entry name" value="XPA/RAD14"/>
</dbReference>
<dbReference type="InterPro" id="IPR009061">
    <property type="entry name" value="DNA-bd_dom_put_sf"/>
</dbReference>
<dbReference type="PANTHER" id="PTHR10142:SF0">
    <property type="entry name" value="DNA REPAIR PROTEIN COMPLEMENTING XP-A CELLS"/>
    <property type="match status" value="1"/>
</dbReference>
<feature type="region of interest" description="Disordered" evidence="10">
    <location>
        <begin position="116"/>
        <end position="161"/>
    </location>
</feature>
<evidence type="ECO:0000256" key="4">
    <source>
        <dbReference type="ARBA" id="ARBA00022763"/>
    </source>
</evidence>
<dbReference type="GO" id="GO:0000110">
    <property type="term" value="C:nucleotide-excision repair factor 1 complex"/>
    <property type="evidence" value="ECO:0007669"/>
    <property type="project" value="TreeGrafter"/>
</dbReference>
<evidence type="ECO:0000256" key="6">
    <source>
        <dbReference type="ARBA" id="ARBA00022833"/>
    </source>
</evidence>
<evidence type="ECO:0000256" key="2">
    <source>
        <dbReference type="ARBA" id="ARBA00005548"/>
    </source>
</evidence>
<dbReference type="GO" id="GO:0008270">
    <property type="term" value="F:zinc ion binding"/>
    <property type="evidence" value="ECO:0007669"/>
    <property type="project" value="UniProtKB-KW"/>
</dbReference>
<dbReference type="eggNOG" id="KOG4017">
    <property type="taxonomic scope" value="Eukaryota"/>
</dbReference>
<keyword evidence="8" id="KW-0234">DNA repair</keyword>
<dbReference type="PANTHER" id="PTHR10142">
    <property type="entry name" value="DNA REPAIR PROTEIN COMPLEMENTING XP-A CELLS"/>
    <property type="match status" value="1"/>
</dbReference>
<name>A0A0L0FN51_9EUKA</name>
<sequence>MSTLGAVQKALIESKKAEAKKKRDARLKLMAERKSAEGNNRNGSILRTRHLMDAREEIDYIGPSGNMPIDLKGGKTSIGSDRNANGGNHDRREIDVVSGRKPVMGVTDGGGVVHASINGNDTNTNNITNISNNNNNVNNDNNKHNNSSSKNSNNKRGWNDDLDGLMDDADFWDLAAMNENDAEREKEKAKRLKAQQVSYTNSTSSNHGDGEKKGANAKAPRSRIDTNAGFLMPNEREIAETDAKLQPRRRKDRDTLDQYDDVRKTCKDCGKVFYTSYLEKNFGINVCDQCKRIDKAKDDVYGLVTKTTAKKEYLLTDGDLENRDYSLRFVTMANPGGSHFAPMKLYSRLQVEEISFKRFGGEVGLDLEIEKRQETKIIGQKQKYQKKVQDLKRTTLAKIHTVERHVHEWGPPKHDAATDMSEKKCIECGVSVQYCSM</sequence>
<dbReference type="Proteomes" id="UP000054560">
    <property type="component" value="Unassembled WGS sequence"/>
</dbReference>
<comment type="similarity">
    <text evidence="2">Belongs to the XPA family.</text>
</comment>
<dbReference type="GO" id="GO:0000715">
    <property type="term" value="P:nucleotide-excision repair, DNA damage recognition"/>
    <property type="evidence" value="ECO:0007669"/>
    <property type="project" value="TreeGrafter"/>
</dbReference>
<feature type="domain" description="XPA C-terminal" evidence="11">
    <location>
        <begin position="301"/>
        <end position="351"/>
    </location>
</feature>
<evidence type="ECO:0000259" key="11">
    <source>
        <dbReference type="Pfam" id="PF05181"/>
    </source>
</evidence>
<dbReference type="Pfam" id="PF05181">
    <property type="entry name" value="XPA_C"/>
    <property type="match status" value="1"/>
</dbReference>
<evidence type="ECO:0000256" key="9">
    <source>
        <dbReference type="ARBA" id="ARBA00023242"/>
    </source>
</evidence>
<dbReference type="InterPro" id="IPR022652">
    <property type="entry name" value="Znf_XPA_CS"/>
</dbReference>
<keyword evidence="3" id="KW-0479">Metal-binding</keyword>
<keyword evidence="7" id="KW-0238">DNA-binding</keyword>
<dbReference type="SUPFAM" id="SSF57716">
    <property type="entry name" value="Glucocorticoid receptor-like (DNA-binding domain)"/>
    <property type="match status" value="1"/>
</dbReference>
<feature type="compositionally biased region" description="Polar residues" evidence="10">
    <location>
        <begin position="195"/>
        <end position="207"/>
    </location>
</feature>
<evidence type="ECO:0000313" key="12">
    <source>
        <dbReference type="EMBL" id="KNC78197.1"/>
    </source>
</evidence>
<proteinExistence type="inferred from homology"/>
<evidence type="ECO:0000256" key="7">
    <source>
        <dbReference type="ARBA" id="ARBA00023125"/>
    </source>
</evidence>
<comment type="subcellular location">
    <subcellularLocation>
        <location evidence="1">Nucleus</location>
    </subcellularLocation>
</comment>
<dbReference type="InterPro" id="IPR037129">
    <property type="entry name" value="XPA_sf"/>
</dbReference>
<accession>A0A0L0FN51</accession>
<dbReference type="AlphaFoldDB" id="A0A0L0FN51"/>
<dbReference type="Pfam" id="PF01286">
    <property type="entry name" value="XPA_N"/>
    <property type="match status" value="1"/>
</dbReference>
<dbReference type="GO" id="GO:1901255">
    <property type="term" value="P:nucleotide-excision repair involved in interstrand cross-link repair"/>
    <property type="evidence" value="ECO:0007669"/>
    <property type="project" value="TreeGrafter"/>
</dbReference>
<evidence type="ECO:0000256" key="1">
    <source>
        <dbReference type="ARBA" id="ARBA00004123"/>
    </source>
</evidence>
<feature type="compositionally biased region" description="Low complexity" evidence="10">
    <location>
        <begin position="116"/>
        <end position="155"/>
    </location>
</feature>
<dbReference type="GO" id="GO:0003684">
    <property type="term" value="F:damaged DNA binding"/>
    <property type="evidence" value="ECO:0007669"/>
    <property type="project" value="InterPro"/>
</dbReference>
<reference evidence="12 13" key="1">
    <citation type="submission" date="2011-02" db="EMBL/GenBank/DDBJ databases">
        <title>The Genome Sequence of Sphaeroforma arctica JP610.</title>
        <authorList>
            <consortium name="The Broad Institute Genome Sequencing Platform"/>
            <person name="Russ C."/>
            <person name="Cuomo C."/>
            <person name="Young S.K."/>
            <person name="Zeng Q."/>
            <person name="Gargeya S."/>
            <person name="Alvarado L."/>
            <person name="Berlin A."/>
            <person name="Chapman S.B."/>
            <person name="Chen Z."/>
            <person name="Freedman E."/>
            <person name="Gellesch M."/>
            <person name="Goldberg J."/>
            <person name="Griggs A."/>
            <person name="Gujja S."/>
            <person name="Heilman E."/>
            <person name="Heiman D."/>
            <person name="Howarth C."/>
            <person name="Mehta T."/>
            <person name="Neiman D."/>
            <person name="Pearson M."/>
            <person name="Roberts A."/>
            <person name="Saif S."/>
            <person name="Shea T."/>
            <person name="Shenoy N."/>
            <person name="Sisk P."/>
            <person name="Stolte C."/>
            <person name="Sykes S."/>
            <person name="White J."/>
            <person name="Yandava C."/>
            <person name="Burger G."/>
            <person name="Gray M.W."/>
            <person name="Holland P.W.H."/>
            <person name="King N."/>
            <person name="Lang F.B.F."/>
            <person name="Roger A.J."/>
            <person name="Ruiz-Trillo I."/>
            <person name="Haas B."/>
            <person name="Nusbaum C."/>
            <person name="Birren B."/>
        </authorList>
    </citation>
    <scope>NUCLEOTIDE SEQUENCE [LARGE SCALE GENOMIC DNA]</scope>
    <source>
        <strain evidence="12 13">JP610</strain>
    </source>
</reference>
<organism evidence="12 13">
    <name type="scientific">Sphaeroforma arctica JP610</name>
    <dbReference type="NCBI Taxonomy" id="667725"/>
    <lineage>
        <taxon>Eukaryota</taxon>
        <taxon>Ichthyosporea</taxon>
        <taxon>Ichthyophonida</taxon>
        <taxon>Sphaeroforma</taxon>
    </lineage>
</organism>
<keyword evidence="9" id="KW-0539">Nucleus</keyword>
<dbReference type="GO" id="GO:0006284">
    <property type="term" value="P:base-excision repair"/>
    <property type="evidence" value="ECO:0007669"/>
    <property type="project" value="TreeGrafter"/>
</dbReference>
<dbReference type="Gene3D" id="3.90.530.10">
    <property type="entry name" value="XPA C-terminal domain"/>
    <property type="match status" value="1"/>
</dbReference>
<protein>
    <recommendedName>
        <fullName evidence="11">XPA C-terminal domain-containing protein</fullName>
    </recommendedName>
</protein>
<dbReference type="RefSeq" id="XP_014152099.1">
    <property type="nucleotide sequence ID" value="XM_014296624.1"/>
</dbReference>
<dbReference type="OrthoDB" id="68328at2759"/>
<dbReference type="SUPFAM" id="SSF46955">
    <property type="entry name" value="Putative DNA-binding domain"/>
    <property type="match status" value="1"/>
</dbReference>
<evidence type="ECO:0000256" key="8">
    <source>
        <dbReference type="ARBA" id="ARBA00023204"/>
    </source>
</evidence>
<dbReference type="InterPro" id="IPR022656">
    <property type="entry name" value="XPA_C"/>
</dbReference>
<keyword evidence="6" id="KW-0862">Zinc</keyword>
<evidence type="ECO:0000256" key="5">
    <source>
        <dbReference type="ARBA" id="ARBA00022771"/>
    </source>
</evidence>
<dbReference type="EMBL" id="KQ242540">
    <property type="protein sequence ID" value="KNC78197.1"/>
    <property type="molecule type" value="Genomic_DNA"/>
</dbReference>
<keyword evidence="5" id="KW-0863">Zinc-finger</keyword>
<dbReference type="GeneID" id="25909871"/>
<evidence type="ECO:0000256" key="10">
    <source>
        <dbReference type="SAM" id="MobiDB-lite"/>
    </source>
</evidence>